<sequence length="428" mass="49839">MTSKNLEMSLRSRRRERAHVLSNSAFRSLDARNEASDTMIRAIDRVPLEIWGHIIVFRASSYWKAPLVASAVCRAWRTAALLTTEAWTQLEIEDETRMSIQDLDLWLERAGNRPIHTLLERTKKRRMDSRIFLPRIAPRLVCMYLMGNLEALAMNGVQFPVLELLTIFEPDTIRHQSLEFNRHRAPNLKSLHLHAIRSDQRSWSNLPPLQFIHIHITTFTIRNIWHRILSECRNSLQSVVLTSSVGLEPPSGPPIRMSKLLDIQILAPDQHTRASVVVVQSYLQMPGLCKLFDQFANCVVDPPQWDCPTLEEYILWYPSYAPDISQYTRLKRVVVVFWAEALEMVLMPCLMQLMAFGDDVLPSLTELRYAIEYRRTWEPDPNEWRNTMVSARRMITQIRKRRPQLRISTCRPVDILDLPHGLLQVCMI</sequence>
<accession>G4TL93</accession>
<dbReference type="OrthoDB" id="3038587at2759"/>
<evidence type="ECO:0000313" key="1">
    <source>
        <dbReference type="EMBL" id="CCA72086.1"/>
    </source>
</evidence>
<comment type="caution">
    <text evidence="1">The sequence shown here is derived from an EMBL/GenBank/DDBJ whole genome shotgun (WGS) entry which is preliminary data.</text>
</comment>
<protein>
    <recommendedName>
        <fullName evidence="3">F-box domain-containing protein</fullName>
    </recommendedName>
</protein>
<dbReference type="InParanoid" id="G4TL93"/>
<organism evidence="1 2">
    <name type="scientific">Serendipita indica (strain DSM 11827)</name>
    <name type="common">Root endophyte fungus</name>
    <name type="synonym">Piriformospora indica</name>
    <dbReference type="NCBI Taxonomy" id="1109443"/>
    <lineage>
        <taxon>Eukaryota</taxon>
        <taxon>Fungi</taxon>
        <taxon>Dikarya</taxon>
        <taxon>Basidiomycota</taxon>
        <taxon>Agaricomycotina</taxon>
        <taxon>Agaricomycetes</taxon>
        <taxon>Sebacinales</taxon>
        <taxon>Serendipitaceae</taxon>
        <taxon>Serendipita</taxon>
    </lineage>
</organism>
<keyword evidence="2" id="KW-1185">Reference proteome</keyword>
<evidence type="ECO:0008006" key="3">
    <source>
        <dbReference type="Google" id="ProtNLM"/>
    </source>
</evidence>
<name>G4TL93_SERID</name>
<dbReference type="Proteomes" id="UP000007148">
    <property type="component" value="Unassembled WGS sequence"/>
</dbReference>
<proteinExistence type="predicted"/>
<dbReference type="EMBL" id="CAFZ01000147">
    <property type="protein sequence ID" value="CCA72086.1"/>
    <property type="molecule type" value="Genomic_DNA"/>
</dbReference>
<reference evidence="1 2" key="1">
    <citation type="journal article" date="2011" name="PLoS Pathog.">
        <title>Endophytic Life Strategies Decoded by Genome and Transcriptome Analyses of the Mutualistic Root Symbiont Piriformospora indica.</title>
        <authorList>
            <person name="Zuccaro A."/>
            <person name="Lahrmann U."/>
            <person name="Guldener U."/>
            <person name="Langen G."/>
            <person name="Pfiffi S."/>
            <person name="Biedenkopf D."/>
            <person name="Wong P."/>
            <person name="Samans B."/>
            <person name="Grimm C."/>
            <person name="Basiewicz M."/>
            <person name="Murat C."/>
            <person name="Martin F."/>
            <person name="Kogel K.H."/>
        </authorList>
    </citation>
    <scope>NUCLEOTIDE SEQUENCE [LARGE SCALE GENOMIC DNA]</scope>
    <source>
        <strain evidence="1 2">DSM 11827</strain>
    </source>
</reference>
<dbReference type="AlphaFoldDB" id="G4TL93"/>
<evidence type="ECO:0000313" key="2">
    <source>
        <dbReference type="Proteomes" id="UP000007148"/>
    </source>
</evidence>
<dbReference type="HOGENOM" id="CLU_641101_0_0_1"/>
<gene>
    <name evidence="1" type="ORF">PIIN_06022</name>
</gene>